<reference evidence="1 2" key="1">
    <citation type="submission" date="2024-11" db="EMBL/GenBank/DDBJ databases">
        <title>Chromosome-level genome assembly of the freshwater bivalve Anodonta woodiana.</title>
        <authorList>
            <person name="Chen X."/>
        </authorList>
    </citation>
    <scope>NUCLEOTIDE SEQUENCE [LARGE SCALE GENOMIC DNA]</scope>
    <source>
        <strain evidence="1">MN2024</strain>
        <tissue evidence="1">Gills</tissue>
    </source>
</reference>
<gene>
    <name evidence="1" type="ORF">ACJMK2_011920</name>
</gene>
<dbReference type="Gene3D" id="2.60.270.50">
    <property type="match status" value="1"/>
</dbReference>
<protein>
    <submittedName>
        <fullName evidence="1">Uncharacterized protein</fullName>
    </submittedName>
</protein>
<sequence length="174" mass="20053">MEQTIVARYLLVYVPDLSPTEIKEFKQRFRSLEICIDNKTSEALSFMECYFCTGGMFQINERPRDVVPRSGSVYLVASTAYFTGVSGGLKFKVVGKDLYLHIGFSNPFLGSYKTFVRLTKDGTVTAEWPYFMLNDGSKKTDECDKYIVELTFTDSHYSPFQRIHCRIFYNENNA</sequence>
<dbReference type="AlphaFoldDB" id="A0ABD3V8X3"/>
<accession>A0ABD3V8X3</accession>
<name>A0ABD3V8X3_SINWO</name>
<proteinExistence type="predicted"/>
<dbReference type="EMBL" id="JBJQND010000013">
    <property type="protein sequence ID" value="KAL3857228.1"/>
    <property type="molecule type" value="Genomic_DNA"/>
</dbReference>
<organism evidence="1 2">
    <name type="scientific">Sinanodonta woodiana</name>
    <name type="common">Chinese pond mussel</name>
    <name type="synonym">Anodonta woodiana</name>
    <dbReference type="NCBI Taxonomy" id="1069815"/>
    <lineage>
        <taxon>Eukaryota</taxon>
        <taxon>Metazoa</taxon>
        <taxon>Spiralia</taxon>
        <taxon>Lophotrochozoa</taxon>
        <taxon>Mollusca</taxon>
        <taxon>Bivalvia</taxon>
        <taxon>Autobranchia</taxon>
        <taxon>Heteroconchia</taxon>
        <taxon>Palaeoheterodonta</taxon>
        <taxon>Unionida</taxon>
        <taxon>Unionoidea</taxon>
        <taxon>Unionidae</taxon>
        <taxon>Unioninae</taxon>
        <taxon>Sinanodonta</taxon>
    </lineage>
</organism>
<comment type="caution">
    <text evidence="1">The sequence shown here is derived from an EMBL/GenBank/DDBJ whole genome shotgun (WGS) entry which is preliminary data.</text>
</comment>
<dbReference type="Proteomes" id="UP001634394">
    <property type="component" value="Unassembled WGS sequence"/>
</dbReference>
<evidence type="ECO:0000313" key="1">
    <source>
        <dbReference type="EMBL" id="KAL3857228.1"/>
    </source>
</evidence>
<keyword evidence="2" id="KW-1185">Reference proteome</keyword>
<evidence type="ECO:0000313" key="2">
    <source>
        <dbReference type="Proteomes" id="UP001634394"/>
    </source>
</evidence>